<keyword evidence="3" id="KW-1185">Reference proteome</keyword>
<dbReference type="STRING" id="745531.A0A0C3SCU5"/>
<evidence type="ECO:0000313" key="3">
    <source>
        <dbReference type="Proteomes" id="UP000053257"/>
    </source>
</evidence>
<dbReference type="HOGENOM" id="CLU_622732_0_0_1"/>
<dbReference type="Proteomes" id="UP000053257">
    <property type="component" value="Unassembled WGS sequence"/>
</dbReference>
<dbReference type="AlphaFoldDB" id="A0A0C3SCU5"/>
<sequence>MWRKSSIQVGKRVNSLSLSGLRAEHTKVLSSTSTDSVALERSKLEVSGLQSSLAKLQEQHKEVERTNADLLRQLEKWRNMESRDTAELESLRKRKIELEVQVKQQEERVAASVHIEKERDKLHVKIQKYKVSLEEHQEALEEANKELDERENEVDALKTKVSTLEAQIKSLSTNDPFKASSSKTIFVDDDVEDDGAKSPSPPPSPPKRVPKSQLKPTIKKKADAPEDSDVQVVEAFRSPQLSPFEFGGATDDEVEEVVPPKKGKGKAPAVPEAAPAKRPRARPKKTQTAPSTEPEDDDVEHVGTVDKGKGKRKAVDSSSVIPPKKRTKKVPVSDKSDSDGVAPVKPPPKKKDPPKPKPKAKASEPILAHDADAGEVSAAPKKKKRKINIFSSSDAPPSFDFGIKSSAQGLNIPSELSPIKDGGPSMLGKALSGLGTNHRR</sequence>
<accession>A0A0C3SCU5</accession>
<reference evidence="2 3" key="1">
    <citation type="journal article" date="2014" name="PLoS Genet.">
        <title>Analysis of the Phlebiopsis gigantea genome, transcriptome and secretome provides insight into its pioneer colonization strategies of wood.</title>
        <authorList>
            <person name="Hori C."/>
            <person name="Ishida T."/>
            <person name="Igarashi K."/>
            <person name="Samejima M."/>
            <person name="Suzuki H."/>
            <person name="Master E."/>
            <person name="Ferreira P."/>
            <person name="Ruiz-Duenas F.J."/>
            <person name="Held B."/>
            <person name="Canessa P."/>
            <person name="Larrondo L.F."/>
            <person name="Schmoll M."/>
            <person name="Druzhinina I.S."/>
            <person name="Kubicek C.P."/>
            <person name="Gaskell J.A."/>
            <person name="Kersten P."/>
            <person name="St John F."/>
            <person name="Glasner J."/>
            <person name="Sabat G."/>
            <person name="Splinter BonDurant S."/>
            <person name="Syed K."/>
            <person name="Yadav J."/>
            <person name="Mgbeahuruike A.C."/>
            <person name="Kovalchuk A."/>
            <person name="Asiegbu F.O."/>
            <person name="Lackner G."/>
            <person name="Hoffmeister D."/>
            <person name="Rencoret J."/>
            <person name="Gutierrez A."/>
            <person name="Sun H."/>
            <person name="Lindquist E."/>
            <person name="Barry K."/>
            <person name="Riley R."/>
            <person name="Grigoriev I.V."/>
            <person name="Henrissat B."/>
            <person name="Kues U."/>
            <person name="Berka R.M."/>
            <person name="Martinez A.T."/>
            <person name="Covert S.F."/>
            <person name="Blanchette R.A."/>
            <person name="Cullen D."/>
        </authorList>
    </citation>
    <scope>NUCLEOTIDE SEQUENCE [LARGE SCALE GENOMIC DNA]</scope>
    <source>
        <strain evidence="2 3">11061_1 CR5-6</strain>
    </source>
</reference>
<name>A0A0C3SCU5_PHLG1</name>
<gene>
    <name evidence="2" type="ORF">PHLGIDRAFT_160351</name>
</gene>
<proteinExistence type="predicted"/>
<feature type="compositionally biased region" description="Low complexity" evidence="1">
    <location>
        <begin position="266"/>
        <end position="276"/>
    </location>
</feature>
<protein>
    <submittedName>
        <fullName evidence="2">Uncharacterized protein</fullName>
    </submittedName>
</protein>
<evidence type="ECO:0000256" key="1">
    <source>
        <dbReference type="SAM" id="MobiDB-lite"/>
    </source>
</evidence>
<dbReference type="OrthoDB" id="2681654at2759"/>
<feature type="compositionally biased region" description="Polar residues" evidence="1">
    <location>
        <begin position="172"/>
        <end position="184"/>
    </location>
</feature>
<feature type="region of interest" description="Disordered" evidence="1">
    <location>
        <begin position="172"/>
        <end position="384"/>
    </location>
</feature>
<feature type="region of interest" description="Disordered" evidence="1">
    <location>
        <begin position="414"/>
        <end position="440"/>
    </location>
</feature>
<dbReference type="EMBL" id="KN840448">
    <property type="protein sequence ID" value="KIP11227.1"/>
    <property type="molecule type" value="Genomic_DNA"/>
</dbReference>
<organism evidence="2 3">
    <name type="scientific">Phlebiopsis gigantea (strain 11061_1 CR5-6)</name>
    <name type="common">White-rot fungus</name>
    <name type="synonym">Peniophora gigantea</name>
    <dbReference type="NCBI Taxonomy" id="745531"/>
    <lineage>
        <taxon>Eukaryota</taxon>
        <taxon>Fungi</taxon>
        <taxon>Dikarya</taxon>
        <taxon>Basidiomycota</taxon>
        <taxon>Agaricomycotina</taxon>
        <taxon>Agaricomycetes</taxon>
        <taxon>Polyporales</taxon>
        <taxon>Phanerochaetaceae</taxon>
        <taxon>Phlebiopsis</taxon>
    </lineage>
</organism>
<evidence type="ECO:0000313" key="2">
    <source>
        <dbReference type="EMBL" id="KIP11227.1"/>
    </source>
</evidence>